<evidence type="ECO:0000313" key="3">
    <source>
        <dbReference type="EMBL" id="RIA89036.1"/>
    </source>
</evidence>
<feature type="compositionally biased region" description="Polar residues" evidence="2">
    <location>
        <begin position="1"/>
        <end position="11"/>
    </location>
</feature>
<feature type="region of interest" description="Disordered" evidence="2">
    <location>
        <begin position="414"/>
        <end position="452"/>
    </location>
</feature>
<evidence type="ECO:0000256" key="1">
    <source>
        <dbReference type="SAM" id="Coils"/>
    </source>
</evidence>
<feature type="compositionally biased region" description="Polar residues" evidence="2">
    <location>
        <begin position="19"/>
        <end position="34"/>
    </location>
</feature>
<feature type="compositionally biased region" description="Polar residues" evidence="2">
    <location>
        <begin position="90"/>
        <end position="108"/>
    </location>
</feature>
<sequence length="540" mass="61751">MSVKSSQSYPSSRKLRSHTGPSLTKTVPENNNEINKPDTMDNNNMDLDDNSQNQNNVPNLTQNTENNTTKAINNTIDFIASTAPPVENTNYSIHNPNIKNSSLTSLSKGKNKETHGSFTNPEIIPAVKIAHTFNEISSTPQITNNKDTASNSDMEEIDIADIHLSQNKNQFIAFTPLYTLPNKSILEIKQLVKNVFNKNYKETFEGFLVIDNITQQLGPISSYEILHKKNFKKGNRIIKPFYSQLKIEFANQKSIEKIITDNIWSIPYESYHLRILPNETKSDEYIRRSQWYYKLTGIPVTMNNSTLSVFLDKIKAKTCTFTYTSPKRLTKSAYIHVDPKDYINKNQTINLNPSSIYVLHPKSNHCTVCGSPKHDFNHCNNLETIKSAYDKFNHIIPLSEQPWQQKFDGIIKSSRKQNNNHPNITTPNNNLKTPTGNQRSTTNDRSHTGQSTQTIIPQQYHHLLQTITTQTNTINELKKMVDTLQQQVTQLTKETTFQKENITQINVKSDILINKLEDLTSNIKLNSHSQISQTQNQRKR</sequence>
<feature type="compositionally biased region" description="Low complexity" evidence="2">
    <location>
        <begin position="40"/>
        <end position="56"/>
    </location>
</feature>
<dbReference type="OrthoDB" id="2360898at2759"/>
<feature type="compositionally biased region" description="Low complexity" evidence="2">
    <location>
        <begin position="419"/>
        <end position="430"/>
    </location>
</feature>
<gene>
    <name evidence="3" type="ORF">C1645_738927</name>
</gene>
<evidence type="ECO:0000313" key="4">
    <source>
        <dbReference type="Proteomes" id="UP000265703"/>
    </source>
</evidence>
<dbReference type="EMBL" id="QKYT01000235">
    <property type="protein sequence ID" value="RIA89036.1"/>
    <property type="molecule type" value="Genomic_DNA"/>
</dbReference>
<feature type="region of interest" description="Disordered" evidence="2">
    <location>
        <begin position="1"/>
        <end position="65"/>
    </location>
</feature>
<feature type="region of interest" description="Disordered" evidence="2">
    <location>
        <begin position="90"/>
        <end position="119"/>
    </location>
</feature>
<name>A0A397SWK5_9GLOM</name>
<evidence type="ECO:0000256" key="2">
    <source>
        <dbReference type="SAM" id="MobiDB-lite"/>
    </source>
</evidence>
<reference evidence="3 4" key="1">
    <citation type="submission" date="2018-06" db="EMBL/GenBank/DDBJ databases">
        <title>Comparative genomics reveals the genomic features of Rhizophagus irregularis, R. cerebriforme, R. diaphanum and Gigaspora rosea, and their symbiotic lifestyle signature.</title>
        <authorList>
            <person name="Morin E."/>
            <person name="San Clemente H."/>
            <person name="Chen E.C.H."/>
            <person name="De La Providencia I."/>
            <person name="Hainaut M."/>
            <person name="Kuo A."/>
            <person name="Kohler A."/>
            <person name="Murat C."/>
            <person name="Tang N."/>
            <person name="Roy S."/>
            <person name="Loubradou J."/>
            <person name="Henrissat B."/>
            <person name="Grigoriev I.V."/>
            <person name="Corradi N."/>
            <person name="Roux C."/>
            <person name="Martin F.M."/>
        </authorList>
    </citation>
    <scope>NUCLEOTIDE SEQUENCE [LARGE SCALE GENOMIC DNA]</scope>
    <source>
        <strain evidence="3 4">DAOM 227022</strain>
    </source>
</reference>
<protein>
    <submittedName>
        <fullName evidence="3">Uncharacterized protein</fullName>
    </submittedName>
</protein>
<comment type="caution">
    <text evidence="3">The sequence shown here is derived from an EMBL/GenBank/DDBJ whole genome shotgun (WGS) entry which is preliminary data.</text>
</comment>
<accession>A0A397SWK5</accession>
<feature type="coiled-coil region" evidence="1">
    <location>
        <begin position="467"/>
        <end position="494"/>
    </location>
</feature>
<keyword evidence="4" id="KW-1185">Reference proteome</keyword>
<dbReference type="AlphaFoldDB" id="A0A397SWK5"/>
<keyword evidence="1" id="KW-0175">Coiled coil</keyword>
<feature type="compositionally biased region" description="Polar residues" evidence="2">
    <location>
        <begin position="431"/>
        <end position="441"/>
    </location>
</feature>
<organism evidence="3 4">
    <name type="scientific">Glomus cerebriforme</name>
    <dbReference type="NCBI Taxonomy" id="658196"/>
    <lineage>
        <taxon>Eukaryota</taxon>
        <taxon>Fungi</taxon>
        <taxon>Fungi incertae sedis</taxon>
        <taxon>Mucoromycota</taxon>
        <taxon>Glomeromycotina</taxon>
        <taxon>Glomeromycetes</taxon>
        <taxon>Glomerales</taxon>
        <taxon>Glomeraceae</taxon>
        <taxon>Glomus</taxon>
    </lineage>
</organism>
<proteinExistence type="predicted"/>
<dbReference type="Proteomes" id="UP000265703">
    <property type="component" value="Unassembled WGS sequence"/>
</dbReference>